<name>A0A828YY11_9LEPT</name>
<proteinExistence type="predicted"/>
<comment type="caution">
    <text evidence="1">The sequence shown here is derived from an EMBL/GenBank/DDBJ whole genome shotgun (WGS) entry which is preliminary data.</text>
</comment>
<evidence type="ECO:0000313" key="2">
    <source>
        <dbReference type="Proteomes" id="UP000001338"/>
    </source>
</evidence>
<gene>
    <name evidence="1" type="ORF">LEP1GSC036_3162</name>
</gene>
<dbReference type="AlphaFoldDB" id="A0A828YY11"/>
<reference evidence="1 2" key="1">
    <citation type="submission" date="2012-10" db="EMBL/GenBank/DDBJ databases">
        <authorList>
            <person name="Harkins D.M."/>
            <person name="Durkin A.S."/>
            <person name="Brinkac L.M."/>
            <person name="Haft D.H."/>
            <person name="Selengut J.D."/>
            <person name="Sanka R."/>
            <person name="DePew J."/>
            <person name="Purushe J."/>
            <person name="Whelen A.C."/>
            <person name="Vinetz J.M."/>
            <person name="Sutton G.G."/>
            <person name="Nierman W.C."/>
            <person name="Fouts D.E."/>
        </authorList>
    </citation>
    <scope>NUCLEOTIDE SEQUENCE [LARGE SCALE GENOMIC DNA]</scope>
    <source>
        <strain evidence="1 2">2006001853</strain>
    </source>
</reference>
<dbReference type="EMBL" id="AFLV02000062">
    <property type="protein sequence ID" value="EKR63108.1"/>
    <property type="molecule type" value="Genomic_DNA"/>
</dbReference>
<organism evidence="1 2">
    <name type="scientific">Leptospira weilii str. 2006001853</name>
    <dbReference type="NCBI Taxonomy" id="1001589"/>
    <lineage>
        <taxon>Bacteria</taxon>
        <taxon>Pseudomonadati</taxon>
        <taxon>Spirochaetota</taxon>
        <taxon>Spirochaetia</taxon>
        <taxon>Leptospirales</taxon>
        <taxon>Leptospiraceae</taxon>
        <taxon>Leptospira</taxon>
    </lineage>
</organism>
<accession>A0A828YY11</accession>
<sequence length="37" mass="4360">MSISAIEFFNNSNIKNDVIRAYILKEMADYSSKNYIR</sequence>
<evidence type="ECO:0000313" key="1">
    <source>
        <dbReference type="EMBL" id="EKR63108.1"/>
    </source>
</evidence>
<dbReference type="Proteomes" id="UP000001338">
    <property type="component" value="Unassembled WGS sequence"/>
</dbReference>
<protein>
    <submittedName>
        <fullName evidence="1">Uncharacterized protein</fullName>
    </submittedName>
</protein>